<dbReference type="Gene3D" id="3.30.1540.10">
    <property type="entry name" value="formyl-coa transferase, domain 3"/>
    <property type="match status" value="1"/>
</dbReference>
<dbReference type="InterPro" id="IPR050483">
    <property type="entry name" value="CoA-transferase_III_domain"/>
</dbReference>
<evidence type="ECO:0000256" key="1">
    <source>
        <dbReference type="ARBA" id="ARBA00022679"/>
    </source>
</evidence>
<dbReference type="GeneID" id="94365249"/>
<protein>
    <submittedName>
        <fullName evidence="2">CoA transferase</fullName>
    </submittedName>
</protein>
<dbReference type="AlphaFoldDB" id="A0A2U2CB79"/>
<dbReference type="SUPFAM" id="SSF89796">
    <property type="entry name" value="CoA-transferase family III (CaiB/BaiF)"/>
    <property type="match status" value="1"/>
</dbReference>
<proteinExistence type="predicted"/>
<keyword evidence="3" id="KW-1185">Reference proteome</keyword>
<dbReference type="RefSeq" id="WP_109533207.1">
    <property type="nucleotide sequence ID" value="NZ_QEYD01000005.1"/>
</dbReference>
<dbReference type="Gene3D" id="3.40.50.10540">
    <property type="entry name" value="Crotonobetainyl-coa:carnitine coa-transferase, domain 1"/>
    <property type="match status" value="1"/>
</dbReference>
<evidence type="ECO:0000313" key="3">
    <source>
        <dbReference type="Proteomes" id="UP000244940"/>
    </source>
</evidence>
<keyword evidence="1 2" id="KW-0808">Transferase</keyword>
<name>A0A2U2CB79_9RHOB</name>
<sequence length="380" mass="39593">MTQRALTGIRVADFSHVVAGPLATHFLALNGAEVTKIESPRGDNLRNYTLDPAQRGLSPAFAGINAGKGSVVLDLKTPEGRAEAEAIIAASDVVVENFRPGVMARLGLGAAEMRARHPHLVWCAISGFGQTGPLADVAAMDQIIQSLSGLMSLSGLPEDPAMRVGFPVVDTFTGLLAAFAIQTALLQRERGLCAGQEIDVAMLDAALVMMLSVVNPLLIAGETPVRTGNRGFSRAPTSDTFSCAGNSAITIGAVEDAHVAKVLAVLGLEALLDDPRFVDRRARATNADAMAGAMGAVLKTRPAAHWEDALRACGVPAARVQDLADAVAMPHLAGRDLFLDLPARHGGRQRILNAGFRFKEGGPGIACPAPELGAGRHATS</sequence>
<organism evidence="2 3">
    <name type="scientific">Pararhodobacter marinus</name>
    <dbReference type="NCBI Taxonomy" id="2184063"/>
    <lineage>
        <taxon>Bacteria</taxon>
        <taxon>Pseudomonadati</taxon>
        <taxon>Pseudomonadota</taxon>
        <taxon>Alphaproteobacteria</taxon>
        <taxon>Rhodobacterales</taxon>
        <taxon>Paracoccaceae</taxon>
        <taxon>Pararhodobacter</taxon>
    </lineage>
</organism>
<dbReference type="Proteomes" id="UP000244940">
    <property type="component" value="Unassembled WGS sequence"/>
</dbReference>
<accession>A0A2U2CB79</accession>
<dbReference type="InterPro" id="IPR044855">
    <property type="entry name" value="CoA-Trfase_III_dom3_sf"/>
</dbReference>
<dbReference type="GO" id="GO:0008410">
    <property type="term" value="F:CoA-transferase activity"/>
    <property type="evidence" value="ECO:0007669"/>
    <property type="project" value="TreeGrafter"/>
</dbReference>
<evidence type="ECO:0000313" key="2">
    <source>
        <dbReference type="EMBL" id="PWE29158.1"/>
    </source>
</evidence>
<dbReference type="OrthoDB" id="7208981at2"/>
<dbReference type="Pfam" id="PF02515">
    <property type="entry name" value="CoA_transf_3"/>
    <property type="match status" value="1"/>
</dbReference>
<dbReference type="EMBL" id="QEYD01000005">
    <property type="protein sequence ID" value="PWE29158.1"/>
    <property type="molecule type" value="Genomic_DNA"/>
</dbReference>
<dbReference type="InterPro" id="IPR003673">
    <property type="entry name" value="CoA-Trfase_fam_III"/>
</dbReference>
<dbReference type="PANTHER" id="PTHR48207">
    <property type="entry name" value="SUCCINATE--HYDROXYMETHYLGLUTARATE COA-TRANSFERASE"/>
    <property type="match status" value="1"/>
</dbReference>
<comment type="caution">
    <text evidence="2">The sequence shown here is derived from an EMBL/GenBank/DDBJ whole genome shotgun (WGS) entry which is preliminary data.</text>
</comment>
<dbReference type="PANTHER" id="PTHR48207:SF3">
    <property type="entry name" value="SUCCINATE--HYDROXYMETHYLGLUTARATE COA-TRANSFERASE"/>
    <property type="match status" value="1"/>
</dbReference>
<dbReference type="InterPro" id="IPR023606">
    <property type="entry name" value="CoA-Trfase_III_dom_1_sf"/>
</dbReference>
<reference evidence="2 3" key="1">
    <citation type="submission" date="2018-05" db="EMBL/GenBank/DDBJ databases">
        <title>Pararhodobacter marina sp. nov., isolated from deep-sea water of the Indian Ocean.</title>
        <authorList>
            <person name="Lai Q.Sr."/>
            <person name="Liu X."/>
            <person name="Shao Z."/>
        </authorList>
    </citation>
    <scope>NUCLEOTIDE SEQUENCE [LARGE SCALE GENOMIC DNA]</scope>
    <source>
        <strain evidence="2 3">CIC4N-9</strain>
    </source>
</reference>
<gene>
    <name evidence="2" type="ORF">C4N9_10130</name>
</gene>